<sequence length="387" mass="43026">MKGKKLLVTLAASAILFTGCGLKSGNAIIKVNDRKITQGQFDEKMDKAMHNSMFAQMGVDLNNGKNDFIINLMKVRIINELIVKSLLDGEIEKRGIKVTAKDTEAAIKDIIQKVGSKEQLDTILKQNGISSSDFKKDVAEQVKIKKLAESLGEVKVSDADAKKFYNENISRFKHPEQVKASHILVAANKADLAEIIKAENEGKELSEAELNAKVEERIKEKRAKAEAILAEVKKDPSKFAKIAKEKSEDPGTAVNGGELGFFPKGKMVPEFEKAAFALKPNSISDIVTTPYGYHIIFVTDRKEAGQEPFEKVQNDIKDYITNQKQVEMVDDLVESLKKNATIEYVDEAYNPDKVQGEIQKMFNAPQGQNQGNQPEKADKKVKDIQKK</sequence>
<dbReference type="PANTHER" id="PTHR47245">
    <property type="entry name" value="PEPTIDYLPROLYL ISOMERASE"/>
    <property type="match status" value="1"/>
</dbReference>
<dbReference type="PANTHER" id="PTHR47245:SF2">
    <property type="entry name" value="PEPTIDYL-PROLYL CIS-TRANS ISOMERASE HP_0175-RELATED"/>
    <property type="match status" value="1"/>
</dbReference>
<evidence type="ECO:0000313" key="4">
    <source>
        <dbReference type="EMBL" id="HIS82876.1"/>
    </source>
</evidence>
<dbReference type="Gene3D" id="1.10.4030.10">
    <property type="entry name" value="Porin chaperone SurA, peptide-binding domain"/>
    <property type="match status" value="1"/>
</dbReference>
<feature type="compositionally biased region" description="Low complexity" evidence="2">
    <location>
        <begin position="365"/>
        <end position="374"/>
    </location>
</feature>
<evidence type="ECO:0000259" key="3">
    <source>
        <dbReference type="PROSITE" id="PS50198"/>
    </source>
</evidence>
<evidence type="ECO:0000256" key="2">
    <source>
        <dbReference type="SAM" id="MobiDB-lite"/>
    </source>
</evidence>
<dbReference type="PROSITE" id="PS50198">
    <property type="entry name" value="PPIC_PPIASE_2"/>
    <property type="match status" value="1"/>
</dbReference>
<dbReference type="SUPFAM" id="SSF54534">
    <property type="entry name" value="FKBP-like"/>
    <property type="match status" value="1"/>
</dbReference>
<dbReference type="EMBL" id="DVJO01000099">
    <property type="protein sequence ID" value="HIS82876.1"/>
    <property type="molecule type" value="Genomic_DNA"/>
</dbReference>
<proteinExistence type="predicted"/>
<comment type="caution">
    <text evidence="4">The sequence shown here is derived from an EMBL/GenBank/DDBJ whole genome shotgun (WGS) entry which is preliminary data.</text>
</comment>
<accession>A0A9D1FWT5</accession>
<reference evidence="4" key="1">
    <citation type="submission" date="2020-10" db="EMBL/GenBank/DDBJ databases">
        <authorList>
            <person name="Gilroy R."/>
        </authorList>
    </citation>
    <scope>NUCLEOTIDE SEQUENCE</scope>
    <source>
        <strain evidence="4">CHK152-2994</strain>
    </source>
</reference>
<protein>
    <submittedName>
        <fullName evidence="4">Peptidylprolyl isomerase</fullName>
    </submittedName>
</protein>
<dbReference type="Gene3D" id="3.10.50.40">
    <property type="match status" value="1"/>
</dbReference>
<evidence type="ECO:0000313" key="5">
    <source>
        <dbReference type="Proteomes" id="UP000824139"/>
    </source>
</evidence>
<dbReference type="PROSITE" id="PS51257">
    <property type="entry name" value="PROKAR_LIPOPROTEIN"/>
    <property type="match status" value="1"/>
</dbReference>
<keyword evidence="1" id="KW-0697">Rotamase</keyword>
<dbReference type="Pfam" id="PF13624">
    <property type="entry name" value="SurA_N_3"/>
    <property type="match status" value="1"/>
</dbReference>
<gene>
    <name evidence="4" type="ORF">IAD41_04645</name>
</gene>
<dbReference type="InterPro" id="IPR027304">
    <property type="entry name" value="Trigger_fact/SurA_dom_sf"/>
</dbReference>
<feature type="compositionally biased region" description="Basic and acidic residues" evidence="2">
    <location>
        <begin position="375"/>
        <end position="387"/>
    </location>
</feature>
<dbReference type="SUPFAM" id="SSF109998">
    <property type="entry name" value="Triger factor/SurA peptide-binding domain-like"/>
    <property type="match status" value="1"/>
</dbReference>
<keyword evidence="1 4" id="KW-0413">Isomerase</keyword>
<dbReference type="Proteomes" id="UP000824139">
    <property type="component" value="Unassembled WGS sequence"/>
</dbReference>
<dbReference type="GO" id="GO:0003755">
    <property type="term" value="F:peptidyl-prolyl cis-trans isomerase activity"/>
    <property type="evidence" value="ECO:0007669"/>
    <property type="project" value="UniProtKB-KW"/>
</dbReference>
<feature type="region of interest" description="Disordered" evidence="2">
    <location>
        <begin position="360"/>
        <end position="387"/>
    </location>
</feature>
<name>A0A9D1FWT5_9BACT</name>
<dbReference type="InterPro" id="IPR000297">
    <property type="entry name" value="PPIase_PpiC"/>
</dbReference>
<reference evidence="4" key="2">
    <citation type="journal article" date="2021" name="PeerJ">
        <title>Extensive microbial diversity within the chicken gut microbiome revealed by metagenomics and culture.</title>
        <authorList>
            <person name="Gilroy R."/>
            <person name="Ravi A."/>
            <person name="Getino M."/>
            <person name="Pursley I."/>
            <person name="Horton D.L."/>
            <person name="Alikhan N.F."/>
            <person name="Baker D."/>
            <person name="Gharbi K."/>
            <person name="Hall N."/>
            <person name="Watson M."/>
            <person name="Adriaenssens E.M."/>
            <person name="Foster-Nyarko E."/>
            <person name="Jarju S."/>
            <person name="Secka A."/>
            <person name="Antonio M."/>
            <person name="Oren A."/>
            <person name="Chaudhuri R.R."/>
            <person name="La Ragione R."/>
            <person name="Hildebrand F."/>
            <person name="Pallen M.J."/>
        </authorList>
    </citation>
    <scope>NUCLEOTIDE SEQUENCE</scope>
    <source>
        <strain evidence="4">CHK152-2994</strain>
    </source>
</reference>
<organism evidence="4 5">
    <name type="scientific">Candidatus Scatenecus faecavium</name>
    <dbReference type="NCBI Taxonomy" id="2840915"/>
    <lineage>
        <taxon>Bacteria</taxon>
        <taxon>Candidatus Scatenecus</taxon>
    </lineage>
</organism>
<dbReference type="InterPro" id="IPR050245">
    <property type="entry name" value="PrsA_foldase"/>
</dbReference>
<evidence type="ECO:0000256" key="1">
    <source>
        <dbReference type="PROSITE-ProRule" id="PRU00278"/>
    </source>
</evidence>
<dbReference type="AlphaFoldDB" id="A0A9D1FWT5"/>
<dbReference type="Pfam" id="PF13616">
    <property type="entry name" value="Rotamase_3"/>
    <property type="match status" value="1"/>
</dbReference>
<feature type="domain" description="PpiC" evidence="3">
    <location>
        <begin position="175"/>
        <end position="300"/>
    </location>
</feature>
<dbReference type="InterPro" id="IPR046357">
    <property type="entry name" value="PPIase_dom_sf"/>
</dbReference>